<gene>
    <name evidence="1" type="ORF">MPNT_280023</name>
</gene>
<organism evidence="1 2">
    <name type="scientific">Candidatus Methylacidithermus pantelleriae</name>
    <dbReference type="NCBI Taxonomy" id="2744239"/>
    <lineage>
        <taxon>Bacteria</taxon>
        <taxon>Pseudomonadati</taxon>
        <taxon>Verrucomicrobiota</taxon>
        <taxon>Methylacidiphilae</taxon>
        <taxon>Methylacidiphilales</taxon>
        <taxon>Methylacidiphilaceae</taxon>
        <taxon>Candidatus Methylacidithermus</taxon>
    </lineage>
</organism>
<accession>A0A8J2FSG1</accession>
<protein>
    <submittedName>
        <fullName evidence="1">Uncharacterized protein</fullName>
    </submittedName>
</protein>
<proteinExistence type="predicted"/>
<dbReference type="EMBL" id="CAJNOB010000021">
    <property type="protein sequence ID" value="CAF0698552.1"/>
    <property type="molecule type" value="Genomic_DNA"/>
</dbReference>
<name>A0A8J2FSG1_9BACT</name>
<evidence type="ECO:0000313" key="1">
    <source>
        <dbReference type="EMBL" id="CAF0698552.1"/>
    </source>
</evidence>
<reference evidence="1" key="1">
    <citation type="submission" date="2021-02" db="EMBL/GenBank/DDBJ databases">
        <authorList>
            <person name="Cremers G."/>
            <person name="Picone N."/>
        </authorList>
    </citation>
    <scope>NUCLEOTIDE SEQUENCE</scope>
    <source>
        <strain evidence="1">PQ17</strain>
    </source>
</reference>
<comment type="caution">
    <text evidence="1">The sequence shown here is derived from an EMBL/GenBank/DDBJ whole genome shotgun (WGS) entry which is preliminary data.</text>
</comment>
<evidence type="ECO:0000313" key="2">
    <source>
        <dbReference type="Proteomes" id="UP000663859"/>
    </source>
</evidence>
<dbReference type="Proteomes" id="UP000663859">
    <property type="component" value="Unassembled WGS sequence"/>
</dbReference>
<dbReference type="AlphaFoldDB" id="A0A8J2FSG1"/>
<sequence length="65" mass="6885">MIVEALAASRIVTGTTNGGKLVRKREGSAVSYRFVRNRKGAVGVGEHRGATSFLGETPSWGSGRH</sequence>
<keyword evidence="2" id="KW-1185">Reference proteome</keyword>